<proteinExistence type="predicted"/>
<dbReference type="AlphaFoldDB" id="A0A7G9FKN1"/>
<accession>A0A7G9FKN1</accession>
<sequence>MALNYTLYHYDGSRNSVVITDMGGKELIIDCDKAETQVVFEEPNDAGILARLAREEPASYVSFAMRPGGLQDYVDVWNELN</sequence>
<dbReference type="KEGG" id="wcp:H9Q76_10255"/>
<gene>
    <name evidence="1" type="ORF">H9Q76_10255</name>
</gene>
<evidence type="ECO:0000313" key="2">
    <source>
        <dbReference type="Proteomes" id="UP000515819"/>
    </source>
</evidence>
<dbReference type="Proteomes" id="UP000515819">
    <property type="component" value="Chromosome"/>
</dbReference>
<dbReference type="EMBL" id="CP060632">
    <property type="protein sequence ID" value="QNL99112.1"/>
    <property type="molecule type" value="Genomic_DNA"/>
</dbReference>
<dbReference type="RefSeq" id="WP_118374115.1">
    <property type="nucleotide sequence ID" value="NZ_CP060632.1"/>
</dbReference>
<organism evidence="1 2">
    <name type="scientific">Wujia chipingensis</name>
    <dbReference type="NCBI Taxonomy" id="2763670"/>
    <lineage>
        <taxon>Bacteria</taxon>
        <taxon>Bacillati</taxon>
        <taxon>Bacillota</taxon>
        <taxon>Clostridia</taxon>
        <taxon>Lachnospirales</taxon>
        <taxon>Lachnospiraceae</taxon>
        <taxon>Wujia</taxon>
    </lineage>
</organism>
<name>A0A7G9FKN1_9FIRM</name>
<protein>
    <submittedName>
        <fullName evidence="1">Uncharacterized protein</fullName>
    </submittedName>
</protein>
<reference evidence="1 2" key="1">
    <citation type="submission" date="2020-08" db="EMBL/GenBank/DDBJ databases">
        <authorList>
            <person name="Liu C."/>
            <person name="Sun Q."/>
        </authorList>
    </citation>
    <scope>NUCLEOTIDE SEQUENCE [LARGE SCALE GENOMIC DNA]</scope>
    <source>
        <strain evidence="1 2">NSJ-4</strain>
    </source>
</reference>
<evidence type="ECO:0000313" key="1">
    <source>
        <dbReference type="EMBL" id="QNL99112.1"/>
    </source>
</evidence>
<keyword evidence="2" id="KW-1185">Reference proteome</keyword>